<dbReference type="EMBL" id="LS991952">
    <property type="protein sequence ID" value="SYV95047.1"/>
    <property type="molecule type" value="Genomic_DNA"/>
</dbReference>
<protein>
    <submittedName>
        <fullName evidence="1">Uncharacterized protein</fullName>
    </submittedName>
</protein>
<sequence length="39" mass="4474">MKKITDEDVMRVLKSGKDKLLPIAQKTLLKVYQKLGMVI</sequence>
<evidence type="ECO:0000313" key="1">
    <source>
        <dbReference type="EMBL" id="SYV95047.1"/>
    </source>
</evidence>
<organism evidence="1 2">
    <name type="scientific">Mycoplasmoides gallisepticum</name>
    <name type="common">Mycoplasma gallisepticum</name>
    <dbReference type="NCBI Taxonomy" id="2096"/>
    <lineage>
        <taxon>Bacteria</taxon>
        <taxon>Bacillati</taxon>
        <taxon>Mycoplasmatota</taxon>
        <taxon>Mycoplasmoidales</taxon>
        <taxon>Mycoplasmoidaceae</taxon>
        <taxon>Mycoplasmoides</taxon>
    </lineage>
</organism>
<dbReference type="AlphaFoldDB" id="A0A3B0PGP3"/>
<reference evidence="2" key="1">
    <citation type="submission" date="2018-06" db="EMBL/GenBank/DDBJ databases">
        <authorList>
            <consortium name="Pathogen Informatics"/>
        </authorList>
    </citation>
    <scope>NUCLEOTIDE SEQUENCE [LARGE SCALE GENOMIC DNA]</scope>
    <source>
        <strain evidence="2">NCTC10115</strain>
    </source>
</reference>
<proteinExistence type="predicted"/>
<gene>
    <name evidence="1" type="ORF">NCTC10115_01206</name>
</gene>
<evidence type="ECO:0000313" key="2">
    <source>
        <dbReference type="Proteomes" id="UP000260136"/>
    </source>
</evidence>
<accession>A0A3B0PGP3</accession>
<name>A0A3B0PGP3_MYCGL</name>
<dbReference type="Proteomes" id="UP000260136">
    <property type="component" value="Chromosome"/>
</dbReference>